<evidence type="ECO:0000313" key="2">
    <source>
        <dbReference type="EMBL" id="KAF2600753.1"/>
    </source>
</evidence>
<dbReference type="Proteomes" id="UP000712281">
    <property type="component" value="Unassembled WGS sequence"/>
</dbReference>
<dbReference type="AlphaFoldDB" id="A0A8S9L597"/>
<evidence type="ECO:0000313" key="3">
    <source>
        <dbReference type="Proteomes" id="UP000712281"/>
    </source>
</evidence>
<gene>
    <name evidence="2" type="ORF">F2Q68_00008782</name>
</gene>
<accession>A0A8S9L597</accession>
<sequence>MAPPKKSLKVNIPVPAPINNKPEKEEDGFTTPKGLQSRNPPQPKTPPAPSKGKPPLPERGGIRQKTIQDLNTSFSKTHI</sequence>
<dbReference type="EMBL" id="QGKW02000717">
    <property type="protein sequence ID" value="KAF2600753.1"/>
    <property type="molecule type" value="Genomic_DNA"/>
</dbReference>
<name>A0A8S9L597_BRACR</name>
<reference evidence="2" key="1">
    <citation type="submission" date="2019-12" db="EMBL/GenBank/DDBJ databases">
        <title>Genome sequencing and annotation of Brassica cretica.</title>
        <authorList>
            <person name="Studholme D.J."/>
            <person name="Sarris P.F."/>
        </authorList>
    </citation>
    <scope>NUCLEOTIDE SEQUENCE</scope>
    <source>
        <strain evidence="2">PFS-001/15</strain>
        <tissue evidence="2">Leaf</tissue>
    </source>
</reference>
<protein>
    <submittedName>
        <fullName evidence="2">Uncharacterized protein</fullName>
    </submittedName>
</protein>
<feature type="compositionally biased region" description="Polar residues" evidence="1">
    <location>
        <begin position="65"/>
        <end position="79"/>
    </location>
</feature>
<feature type="compositionally biased region" description="Pro residues" evidence="1">
    <location>
        <begin position="40"/>
        <end position="57"/>
    </location>
</feature>
<proteinExistence type="predicted"/>
<evidence type="ECO:0000256" key="1">
    <source>
        <dbReference type="SAM" id="MobiDB-lite"/>
    </source>
</evidence>
<feature type="region of interest" description="Disordered" evidence="1">
    <location>
        <begin position="1"/>
        <end position="79"/>
    </location>
</feature>
<organism evidence="2 3">
    <name type="scientific">Brassica cretica</name>
    <name type="common">Mustard</name>
    <dbReference type="NCBI Taxonomy" id="69181"/>
    <lineage>
        <taxon>Eukaryota</taxon>
        <taxon>Viridiplantae</taxon>
        <taxon>Streptophyta</taxon>
        <taxon>Embryophyta</taxon>
        <taxon>Tracheophyta</taxon>
        <taxon>Spermatophyta</taxon>
        <taxon>Magnoliopsida</taxon>
        <taxon>eudicotyledons</taxon>
        <taxon>Gunneridae</taxon>
        <taxon>Pentapetalae</taxon>
        <taxon>rosids</taxon>
        <taxon>malvids</taxon>
        <taxon>Brassicales</taxon>
        <taxon>Brassicaceae</taxon>
        <taxon>Brassiceae</taxon>
        <taxon>Brassica</taxon>
    </lineage>
</organism>
<comment type="caution">
    <text evidence="2">The sequence shown here is derived from an EMBL/GenBank/DDBJ whole genome shotgun (WGS) entry which is preliminary data.</text>
</comment>